<name>K8EPK9_9CHLO</name>
<dbReference type="GeneID" id="19011612"/>
<evidence type="ECO:0000313" key="3">
    <source>
        <dbReference type="Proteomes" id="UP000198341"/>
    </source>
</evidence>
<dbReference type="InterPro" id="IPR013096">
    <property type="entry name" value="Cupin_2"/>
</dbReference>
<dbReference type="Proteomes" id="UP000198341">
    <property type="component" value="Chromosome 15"/>
</dbReference>
<evidence type="ECO:0000259" key="1">
    <source>
        <dbReference type="Pfam" id="PF07883"/>
    </source>
</evidence>
<dbReference type="Gene3D" id="2.60.120.10">
    <property type="entry name" value="Jelly Rolls"/>
    <property type="match status" value="1"/>
</dbReference>
<dbReference type="AlphaFoldDB" id="K8EPK9"/>
<evidence type="ECO:0000313" key="2">
    <source>
        <dbReference type="EMBL" id="CCO19991.1"/>
    </source>
</evidence>
<keyword evidence="3" id="KW-1185">Reference proteome</keyword>
<reference evidence="2 3" key="1">
    <citation type="submission" date="2011-10" db="EMBL/GenBank/DDBJ databases">
        <authorList>
            <person name="Genoscope - CEA"/>
        </authorList>
    </citation>
    <scope>NUCLEOTIDE SEQUENCE [LARGE SCALE GENOMIC DNA]</scope>
    <source>
        <strain evidence="2 3">RCC 1105</strain>
    </source>
</reference>
<accession>K8EPK9</accession>
<sequence>MSGPIRAGVYGPREDVDKTSADYPAVKVRYASYEQIEKRALIHQQDSGDITKDFLKYDEVPQITNFSRSSMPPGQSVDRHVHESKYEIFEVLSGSGEFCVWEIGADANAKPKETFPLEKDVVVTVGPKEPHSMRTLEDSDGPLVMTYIGIVAPEK</sequence>
<feature type="domain" description="Cupin type-2" evidence="1">
    <location>
        <begin position="70"/>
        <end position="141"/>
    </location>
</feature>
<proteinExistence type="predicted"/>
<dbReference type="eggNOG" id="ENOG502SFFV">
    <property type="taxonomic scope" value="Eukaryota"/>
</dbReference>
<dbReference type="InterPro" id="IPR014710">
    <property type="entry name" value="RmlC-like_jellyroll"/>
</dbReference>
<protein>
    <submittedName>
        <fullName evidence="2">COG1917: Uncharacterized conserved protein, contains double-stranded beta-helix domain (ISS)</fullName>
    </submittedName>
</protein>
<dbReference type="RefSeq" id="XP_007508905.1">
    <property type="nucleotide sequence ID" value="XM_007508843.1"/>
</dbReference>
<dbReference type="KEGG" id="bpg:Bathy15g00680"/>
<dbReference type="Pfam" id="PF07883">
    <property type="entry name" value="Cupin_2"/>
    <property type="match status" value="1"/>
</dbReference>
<dbReference type="OrthoDB" id="445803at2759"/>
<dbReference type="CDD" id="cd02208">
    <property type="entry name" value="cupin_RmlC-like"/>
    <property type="match status" value="1"/>
</dbReference>
<dbReference type="EMBL" id="FO082264">
    <property type="protein sequence ID" value="CCO19991.1"/>
    <property type="molecule type" value="Genomic_DNA"/>
</dbReference>
<dbReference type="SUPFAM" id="SSF51182">
    <property type="entry name" value="RmlC-like cupins"/>
    <property type="match status" value="1"/>
</dbReference>
<gene>
    <name evidence="2" type="ordered locus">Bathy15g00680</name>
</gene>
<organism evidence="2 3">
    <name type="scientific">Bathycoccus prasinos</name>
    <dbReference type="NCBI Taxonomy" id="41875"/>
    <lineage>
        <taxon>Eukaryota</taxon>
        <taxon>Viridiplantae</taxon>
        <taxon>Chlorophyta</taxon>
        <taxon>Mamiellophyceae</taxon>
        <taxon>Mamiellales</taxon>
        <taxon>Bathycoccaceae</taxon>
        <taxon>Bathycoccus</taxon>
    </lineage>
</organism>
<dbReference type="InterPro" id="IPR011051">
    <property type="entry name" value="RmlC_Cupin_sf"/>
</dbReference>